<reference evidence="2" key="1">
    <citation type="journal article" date="2021" name="Front. Microbiol.">
        <title>Comprehensive Comparative Genomics and Phenotyping of Methylobacterium Species.</title>
        <authorList>
            <person name="Alessa O."/>
            <person name="Ogura Y."/>
            <person name="Fujitani Y."/>
            <person name="Takami H."/>
            <person name="Hayashi T."/>
            <person name="Sahin N."/>
            <person name="Tani A."/>
        </authorList>
    </citation>
    <scope>NUCLEOTIDE SEQUENCE</scope>
    <source>
        <strain evidence="2">DSM 17168</strain>
    </source>
</reference>
<evidence type="ECO:0008006" key="4">
    <source>
        <dbReference type="Google" id="ProtNLM"/>
    </source>
</evidence>
<gene>
    <name evidence="2" type="ORF">GMJLKIPL_4857</name>
</gene>
<evidence type="ECO:0000256" key="1">
    <source>
        <dbReference type="SAM" id="Coils"/>
    </source>
</evidence>
<evidence type="ECO:0000313" key="3">
    <source>
        <dbReference type="Proteomes" id="UP001055153"/>
    </source>
</evidence>
<sequence>MAVQADEEVVAASRVRELEARVRDLERLLGRKTLEVEVLKEALTVARVNKAAGPLPPPPAGSSR</sequence>
<comment type="caution">
    <text evidence="2">The sequence shown here is derived from an EMBL/GenBank/DDBJ whole genome shotgun (WGS) entry which is preliminary data.</text>
</comment>
<reference evidence="2" key="2">
    <citation type="submission" date="2021-08" db="EMBL/GenBank/DDBJ databases">
        <authorList>
            <person name="Tani A."/>
            <person name="Ola A."/>
            <person name="Ogura Y."/>
            <person name="Katsura K."/>
            <person name="Hayashi T."/>
        </authorList>
    </citation>
    <scope>NUCLEOTIDE SEQUENCE</scope>
    <source>
        <strain evidence="2">DSM 17168</strain>
    </source>
</reference>
<keyword evidence="3" id="KW-1185">Reference proteome</keyword>
<feature type="coiled-coil region" evidence="1">
    <location>
        <begin position="15"/>
        <end position="42"/>
    </location>
</feature>
<dbReference type="Proteomes" id="UP001055153">
    <property type="component" value="Unassembled WGS sequence"/>
</dbReference>
<keyword evidence="1" id="KW-0175">Coiled coil</keyword>
<evidence type="ECO:0000313" key="2">
    <source>
        <dbReference type="EMBL" id="GJE02907.1"/>
    </source>
</evidence>
<protein>
    <recommendedName>
        <fullName evidence="4">Transposase TnpC homeodomain domain-containing protein</fullName>
    </recommendedName>
</protein>
<name>A0ABQ4SIA1_9HYPH</name>
<proteinExistence type="predicted"/>
<accession>A0ABQ4SIA1</accession>
<dbReference type="EMBL" id="BPQQ01000064">
    <property type="protein sequence ID" value="GJE02907.1"/>
    <property type="molecule type" value="Genomic_DNA"/>
</dbReference>
<organism evidence="2 3">
    <name type="scientific">Methylobacterium isbiliense</name>
    <dbReference type="NCBI Taxonomy" id="315478"/>
    <lineage>
        <taxon>Bacteria</taxon>
        <taxon>Pseudomonadati</taxon>
        <taxon>Pseudomonadota</taxon>
        <taxon>Alphaproteobacteria</taxon>
        <taxon>Hyphomicrobiales</taxon>
        <taxon>Methylobacteriaceae</taxon>
        <taxon>Methylobacterium</taxon>
    </lineage>
</organism>